<evidence type="ECO:0000313" key="3">
    <source>
        <dbReference type="EMBL" id="VDN56130.1"/>
    </source>
</evidence>
<evidence type="ECO:0000313" key="5">
    <source>
        <dbReference type="Proteomes" id="UP000274756"/>
    </source>
</evidence>
<dbReference type="EMBL" id="UYYG01001154">
    <property type="protein sequence ID" value="VDN56130.1"/>
    <property type="molecule type" value="Genomic_DNA"/>
</dbReference>
<protein>
    <submittedName>
        <fullName evidence="6">Aha1_N domain-containing protein</fullName>
    </submittedName>
</protein>
<reference evidence="3 5" key="2">
    <citation type="submission" date="2018-11" db="EMBL/GenBank/DDBJ databases">
        <authorList>
            <consortium name="Pathogen Informatics"/>
        </authorList>
    </citation>
    <scope>NUCLEOTIDE SEQUENCE [LARGE SCALE GENOMIC DNA]</scope>
</reference>
<dbReference type="Gene3D" id="3.15.10.20">
    <property type="entry name" value="Activator of Hsp90 ATPase Aha1, N-terminal domain"/>
    <property type="match status" value="1"/>
</dbReference>
<dbReference type="OrthoDB" id="567237at2759"/>
<keyword evidence="5" id="KW-1185">Reference proteome</keyword>
<dbReference type="SMART" id="SM01000">
    <property type="entry name" value="Aha1_N"/>
    <property type="match status" value="1"/>
</dbReference>
<dbReference type="CDD" id="cd08892">
    <property type="entry name" value="SRPBCC_Aha1"/>
    <property type="match status" value="1"/>
</dbReference>
<sequence>MAKWGEGDPRWIVEERPDATNVNNWHWTEKNATPWSKGRLKELLCGQKITKEFVHMRLDNEFKNLTGEATANNRKAKLIFFYEWDIDMGFKVKLAGNDDEYEGRLEIPNLSDEFDSRELEVTISFHANCPRLAEVQQILRTDLVEFVRKQLAIYIRELKEEFSKGLILPTDRKPQVIISENKSIPSTTVKKSDFQSHIVCFFLFNFFIILEPSSLKSLSMTESFKVQPDILWNILTDCSFIKKWTNSDVKIDLQRGGTFYFYSGMVSGKFLEIDPIKEIKMNWRLKSYPGSHHAEVTFLLEDGSDCTNLHIKANGIPPMQYDETEDGFRRFYLLNIGRTFGIDAHMNFF</sequence>
<dbReference type="InterPro" id="IPR013538">
    <property type="entry name" value="ASHA1/2-like_C"/>
</dbReference>
<dbReference type="SUPFAM" id="SSF55961">
    <property type="entry name" value="Bet v1-like"/>
    <property type="match status" value="1"/>
</dbReference>
<evidence type="ECO:0000256" key="1">
    <source>
        <dbReference type="ARBA" id="ARBA00006817"/>
    </source>
</evidence>
<dbReference type="GO" id="GO:0001671">
    <property type="term" value="F:ATPase activator activity"/>
    <property type="evidence" value="ECO:0007669"/>
    <property type="project" value="InterPro"/>
</dbReference>
<dbReference type="GO" id="GO:0051087">
    <property type="term" value="F:protein-folding chaperone binding"/>
    <property type="evidence" value="ECO:0007669"/>
    <property type="project" value="InterPro"/>
</dbReference>
<organism evidence="4 6">
    <name type="scientific">Dracunculus medinensis</name>
    <name type="common">Guinea worm</name>
    <dbReference type="NCBI Taxonomy" id="318479"/>
    <lineage>
        <taxon>Eukaryota</taxon>
        <taxon>Metazoa</taxon>
        <taxon>Ecdysozoa</taxon>
        <taxon>Nematoda</taxon>
        <taxon>Chromadorea</taxon>
        <taxon>Rhabditida</taxon>
        <taxon>Spirurina</taxon>
        <taxon>Dracunculoidea</taxon>
        <taxon>Dracunculidae</taxon>
        <taxon>Dracunculus</taxon>
    </lineage>
</organism>
<dbReference type="InterPro" id="IPR023393">
    <property type="entry name" value="START-like_dom_sf"/>
</dbReference>
<dbReference type="PANTHER" id="PTHR13009">
    <property type="entry name" value="HEAT SHOCK PROTEIN 90 HSP90 CO-CHAPERONE AHA-1"/>
    <property type="match status" value="1"/>
</dbReference>
<proteinExistence type="inferred from homology"/>
<dbReference type="Proteomes" id="UP000038040">
    <property type="component" value="Unplaced"/>
</dbReference>
<dbReference type="WBParaSite" id="DME_0000174301-mRNA-1">
    <property type="protein sequence ID" value="DME_0000174301-mRNA-1"/>
    <property type="gene ID" value="DME_0000174301"/>
</dbReference>
<dbReference type="PANTHER" id="PTHR13009:SF22">
    <property type="entry name" value="LD43819P"/>
    <property type="match status" value="1"/>
</dbReference>
<dbReference type="GO" id="GO:0005829">
    <property type="term" value="C:cytosol"/>
    <property type="evidence" value="ECO:0007669"/>
    <property type="project" value="TreeGrafter"/>
</dbReference>
<name>A0A0N4U4M5_DRAME</name>
<dbReference type="AlphaFoldDB" id="A0A0N4U4M5"/>
<accession>A0A0N4U4M5</accession>
<dbReference type="STRING" id="318479.A0A0N4U4M5"/>
<evidence type="ECO:0000259" key="2">
    <source>
        <dbReference type="SMART" id="SM01000"/>
    </source>
</evidence>
<dbReference type="Pfam" id="PF09229">
    <property type="entry name" value="Aha1_N"/>
    <property type="match status" value="1"/>
</dbReference>
<evidence type="ECO:0000313" key="6">
    <source>
        <dbReference type="WBParaSite" id="DME_0000174301-mRNA-1"/>
    </source>
</evidence>
<dbReference type="Gene3D" id="3.30.530.20">
    <property type="match status" value="1"/>
</dbReference>
<dbReference type="Proteomes" id="UP000274756">
    <property type="component" value="Unassembled WGS sequence"/>
</dbReference>
<dbReference type="InterPro" id="IPR036338">
    <property type="entry name" value="Aha1"/>
</dbReference>
<dbReference type="Pfam" id="PF08327">
    <property type="entry name" value="AHSA1"/>
    <property type="match status" value="1"/>
</dbReference>
<comment type="similarity">
    <text evidence="1">Belongs to the AHA1 family.</text>
</comment>
<feature type="domain" description="Activator of Hsp90 ATPase AHSA1-like N-terminal" evidence="2">
    <location>
        <begin position="29"/>
        <end position="164"/>
    </location>
</feature>
<evidence type="ECO:0000313" key="4">
    <source>
        <dbReference type="Proteomes" id="UP000038040"/>
    </source>
</evidence>
<gene>
    <name evidence="3" type="ORF">DME_LOCUS6103</name>
</gene>
<dbReference type="GO" id="GO:0006457">
    <property type="term" value="P:protein folding"/>
    <property type="evidence" value="ECO:0007669"/>
    <property type="project" value="TreeGrafter"/>
</dbReference>
<dbReference type="SUPFAM" id="SSF103111">
    <property type="entry name" value="Activator of Hsp90 ATPase, Aha1"/>
    <property type="match status" value="1"/>
</dbReference>
<dbReference type="InterPro" id="IPR015310">
    <property type="entry name" value="AHSA1-like_N"/>
</dbReference>
<reference evidence="6" key="1">
    <citation type="submission" date="2017-02" db="UniProtKB">
        <authorList>
            <consortium name="WormBaseParasite"/>
        </authorList>
    </citation>
    <scope>IDENTIFICATION</scope>
</reference>